<keyword evidence="6" id="KW-0255">Endonuclease</keyword>
<dbReference type="InterPro" id="IPR036875">
    <property type="entry name" value="Znf_CCHC_sf"/>
</dbReference>
<dbReference type="FunFam" id="1.10.340.70:FF:000001">
    <property type="entry name" value="Retrovirus-related Pol polyprotein from transposon gypsy-like Protein"/>
    <property type="match status" value="1"/>
</dbReference>
<evidence type="ECO:0000256" key="10">
    <source>
        <dbReference type="SAM" id="Coils"/>
    </source>
</evidence>
<dbReference type="PROSITE" id="PS50804">
    <property type="entry name" value="SCAN_BOX"/>
    <property type="match status" value="1"/>
</dbReference>
<evidence type="ECO:0000259" key="11">
    <source>
        <dbReference type="PROSITE" id="PS50175"/>
    </source>
</evidence>
<evidence type="ECO:0000256" key="9">
    <source>
        <dbReference type="ARBA" id="ARBA00039658"/>
    </source>
</evidence>
<dbReference type="Pfam" id="PF02023">
    <property type="entry name" value="SCAN"/>
    <property type="match status" value="1"/>
</dbReference>
<evidence type="ECO:0000256" key="8">
    <source>
        <dbReference type="ARBA" id="ARBA00022918"/>
    </source>
</evidence>
<feature type="domain" description="Peptidase A2" evidence="11">
    <location>
        <begin position="413"/>
        <end position="450"/>
    </location>
</feature>
<evidence type="ECO:0000313" key="15">
    <source>
        <dbReference type="EMBL" id="KAL2084664.1"/>
    </source>
</evidence>
<dbReference type="InterPro" id="IPR043502">
    <property type="entry name" value="DNA/RNA_pol_sf"/>
</dbReference>
<dbReference type="EC" id="3.1.26.4" evidence="2"/>
<evidence type="ECO:0000259" key="12">
    <source>
        <dbReference type="PROSITE" id="PS50804"/>
    </source>
</evidence>
<evidence type="ECO:0000256" key="1">
    <source>
        <dbReference type="ARBA" id="ARBA00010879"/>
    </source>
</evidence>
<dbReference type="SUPFAM" id="SSF57756">
    <property type="entry name" value="Retrovirus zinc finger-like domains"/>
    <property type="match status" value="1"/>
</dbReference>
<dbReference type="FunFam" id="3.10.20.370:FF:000001">
    <property type="entry name" value="Retrovirus-related Pol polyprotein from transposon 17.6-like protein"/>
    <property type="match status" value="1"/>
</dbReference>
<dbReference type="InterPro" id="IPR041588">
    <property type="entry name" value="Integrase_H2C2"/>
</dbReference>
<dbReference type="PANTHER" id="PTHR37984:SF5">
    <property type="entry name" value="PROTEIN NYNRIN-LIKE"/>
    <property type="match status" value="1"/>
</dbReference>
<dbReference type="Gene3D" id="1.10.4020.10">
    <property type="entry name" value="DNA breaking-rejoining enzymes"/>
    <property type="match status" value="1"/>
</dbReference>
<dbReference type="FunFam" id="3.30.420.10:FF:000032">
    <property type="entry name" value="Retrovirus-related Pol polyprotein from transposon 297-like Protein"/>
    <property type="match status" value="1"/>
</dbReference>
<evidence type="ECO:0000256" key="4">
    <source>
        <dbReference type="ARBA" id="ARBA00022695"/>
    </source>
</evidence>
<evidence type="ECO:0000256" key="3">
    <source>
        <dbReference type="ARBA" id="ARBA00022679"/>
    </source>
</evidence>
<dbReference type="PROSITE" id="PS50175">
    <property type="entry name" value="ASP_PROT_RETROV"/>
    <property type="match status" value="1"/>
</dbReference>
<comment type="similarity">
    <text evidence="1">Belongs to the beta type-B retroviral polymerase family. HERV class-II K(HML-2) pol subfamily.</text>
</comment>
<dbReference type="Proteomes" id="UP001591681">
    <property type="component" value="Unassembled WGS sequence"/>
</dbReference>
<dbReference type="PROSITE" id="PS50878">
    <property type="entry name" value="RT_POL"/>
    <property type="match status" value="1"/>
</dbReference>
<keyword evidence="10" id="KW-0175">Coiled coil</keyword>
<dbReference type="Gene3D" id="3.30.70.270">
    <property type="match status" value="2"/>
</dbReference>
<organism evidence="15 16">
    <name type="scientific">Coilia grayii</name>
    <name type="common">Gray's grenadier anchovy</name>
    <dbReference type="NCBI Taxonomy" id="363190"/>
    <lineage>
        <taxon>Eukaryota</taxon>
        <taxon>Metazoa</taxon>
        <taxon>Chordata</taxon>
        <taxon>Craniata</taxon>
        <taxon>Vertebrata</taxon>
        <taxon>Euteleostomi</taxon>
        <taxon>Actinopterygii</taxon>
        <taxon>Neopterygii</taxon>
        <taxon>Teleostei</taxon>
        <taxon>Clupei</taxon>
        <taxon>Clupeiformes</taxon>
        <taxon>Clupeoidei</taxon>
        <taxon>Engraulidae</taxon>
        <taxon>Coilinae</taxon>
        <taxon>Coilia</taxon>
    </lineage>
</organism>
<feature type="coiled-coil region" evidence="10">
    <location>
        <begin position="88"/>
        <end position="115"/>
    </location>
</feature>
<dbReference type="PROSITE" id="PS50994">
    <property type="entry name" value="INTEGRASE"/>
    <property type="match status" value="1"/>
</dbReference>
<gene>
    <name evidence="15" type="ORF">ACEWY4_020182</name>
</gene>
<evidence type="ECO:0000256" key="5">
    <source>
        <dbReference type="ARBA" id="ARBA00022722"/>
    </source>
</evidence>
<dbReference type="PANTHER" id="PTHR37984">
    <property type="entry name" value="PROTEIN CBG26694"/>
    <property type="match status" value="1"/>
</dbReference>
<keyword evidence="8" id="KW-0695">RNA-directed DNA polymerase</keyword>
<keyword evidence="4" id="KW-0548">Nucleotidyltransferase</keyword>
<dbReference type="Pfam" id="PF22938">
    <property type="entry name" value="Integrase_p58_C"/>
    <property type="match status" value="1"/>
</dbReference>
<dbReference type="InterPro" id="IPR041373">
    <property type="entry name" value="RT_RNaseH"/>
</dbReference>
<dbReference type="InterPro" id="IPR000477">
    <property type="entry name" value="RT_dom"/>
</dbReference>
<feature type="domain" description="SCAN box" evidence="12">
    <location>
        <begin position="206"/>
        <end position="286"/>
    </location>
</feature>
<dbReference type="InterPro" id="IPR050951">
    <property type="entry name" value="Retrovirus_Pol_polyprotein"/>
</dbReference>
<dbReference type="CDD" id="cd01647">
    <property type="entry name" value="RT_LTR"/>
    <property type="match status" value="1"/>
</dbReference>
<dbReference type="SUPFAM" id="SSF56672">
    <property type="entry name" value="DNA/RNA polymerases"/>
    <property type="match status" value="1"/>
</dbReference>
<dbReference type="GO" id="GO:0004523">
    <property type="term" value="F:RNA-DNA hybrid ribonuclease activity"/>
    <property type="evidence" value="ECO:0007669"/>
    <property type="project" value="UniProtKB-EC"/>
</dbReference>
<dbReference type="InterPro" id="IPR036397">
    <property type="entry name" value="RNaseH_sf"/>
</dbReference>
<evidence type="ECO:0000256" key="2">
    <source>
        <dbReference type="ARBA" id="ARBA00012180"/>
    </source>
</evidence>
<dbReference type="FunFam" id="3.30.70.270:FF:000020">
    <property type="entry name" value="Transposon Tf2-6 polyprotein-like Protein"/>
    <property type="match status" value="1"/>
</dbReference>
<dbReference type="Pfam" id="PF00665">
    <property type="entry name" value="rve"/>
    <property type="match status" value="1"/>
</dbReference>
<name>A0ABD1JBY2_9TELE</name>
<dbReference type="InterPro" id="IPR038269">
    <property type="entry name" value="SCAN_sf"/>
</dbReference>
<dbReference type="Pfam" id="PF00078">
    <property type="entry name" value="RVT_1"/>
    <property type="match status" value="1"/>
</dbReference>
<evidence type="ECO:0000259" key="13">
    <source>
        <dbReference type="PROSITE" id="PS50878"/>
    </source>
</evidence>
<reference evidence="15 16" key="1">
    <citation type="submission" date="2024-09" db="EMBL/GenBank/DDBJ databases">
        <title>A chromosome-level genome assembly of Gray's grenadier anchovy, Coilia grayii.</title>
        <authorList>
            <person name="Fu Z."/>
        </authorList>
    </citation>
    <scope>NUCLEOTIDE SEQUENCE [LARGE SCALE GENOMIC DNA]</scope>
    <source>
        <strain evidence="15">G4</strain>
        <tissue evidence="15">Muscle</tissue>
    </source>
</reference>
<sequence>MESQQAQFEPERFFQRDLTRTDWIRLTKPQLIQIAKCQDIEMDIGLKKMDMVDFIIDALGLDSYASQDKKTQLELAEIQSRTQLELAKLEQQTKLDLAKLDLERAKSQASENQRQRSHENRFNFSDCLKLMPKFNTTEVEVFFDAFEKIARELEWPEDKWAILVQTSFVGKAQEAYATLDPVNSTDYTQVKQAVLLAYEVVPEFHRQRFRSLRRKAGESYLDLVRHQEAAFERWVKGAEVFTYNELKELILLEQFKNSLPRHIEVHLNDKEVINVRKAGIMADSFELVHREPVGMKDRPGGGKATPVEYVSSGDRFVSKPHRSAPGVVKSITEVKEIVCHYCKKVGHMKSRCPVLERKTSFQFKSFKPDLCVMSAPEESLNSVESVEATSALYKGFLSVGTVSVSQGEQEVPVNILRDTGASQSVLLSGVMDLPESSSLKSSVLLKGVGGEFQTIPLYQLYLKSDLVCGEVILGVVPTLPVGGVQLLLGNDLAFDRVWANPVISNTPCEAPETHALEAEYPAVFSACVVTRSQAREKSVYSDSVCKSSVNLGETQLGKLLRGFNDLSFSRDKLIAEQQSDPVLAAYMETAASLEEIRYMAGGFYLENGVLMRKWRPPTRPATEDWCVLAQVVLPACFREEVLRLAHEVPMSGHLGIRKTQEKVLRHFFWPKLHRDVVEFCRSCHVCQVVGKPNQVIPVAPLHPLPVVSEPFSRVLIDCVGPLPKTKKGNEYLLTIMDVTTRFPEAVPLRNIKAKTIVEVLLQIFCRVGLPRELQSDRGSNFTSGVFQEVMSELGIVQVASSAYHPQSQGAIERYHQTLKTMMRTYCAQWPGDWDTAMPFLLFAIRDSVNDSLGFSPFELVYGHEIRGPLKIMKESFLEPEGKGNLLQYVASFKDRLQSACELAQANLVKAQECMKKQFDRKAVTRTFAVGDRVLVLMPMRGEGLGTRFCGPYPIVKKVSETNYVVKTPDRRRSTQLCHVNLLKPYYARSSAETVCCVSAYSLPLDRVEGGEEEGSKGRELVSAHLHNSVVLEDLDSVLTHLKSSQQADMKALIHRHLSLFQDKPGRTSVIVHDVDTGTVPPIKQHPYRVHPHKSFLMKKELSYMIDIGAIEPAQSEWSSPVVLIPKPDGSVRFCIDFRKVNSVTRTDAFPIPRLEDCIDQIGKAQFVTKLDLLKGYWQVPLSDHAKTVSAFVTSHGLYRCLVLPFGMKNAPASFQRLMNQVTVGLDNVVTYIDDLVAYSFSWADHLVHLGQLFERLEEAGLVVNLPKCELGKGQVTYLGHRVGHGEVLPKAAKIQAILDFPVPQTRRQLMRVLGMCGFYRKFVPNFAAITAPLTNLLRKGVKFSWSEKCQEAFGQVKAILACEPILTAPDFAAPFKMAVDACDVGVGPVLLQSDESGVDRPVAYFSRKLNDHQKAYSTIEKEALGLVLAVQHFEVYLSGGGDVTVYTDHNPLTFLEKFRGSNQRVFRWSLALQPYNLVVRHVAGRENVIADTLSRGACD</sequence>
<comment type="caution">
    <text evidence="15">The sequence shown here is derived from an EMBL/GenBank/DDBJ whole genome shotgun (WGS) entry which is preliminary data.</text>
</comment>
<proteinExistence type="inferred from homology"/>
<protein>
    <recommendedName>
        <fullName evidence="9">Gypsy retrotransposon integrase-like protein 1</fullName>
        <ecNumber evidence="2">3.1.26.4</ecNumber>
    </recommendedName>
</protein>
<dbReference type="InterPro" id="IPR012337">
    <property type="entry name" value="RNaseH-like_sf"/>
</dbReference>
<keyword evidence="16" id="KW-1185">Reference proteome</keyword>
<dbReference type="Gene3D" id="1.10.340.70">
    <property type="match status" value="1"/>
</dbReference>
<feature type="domain" description="Integrase catalytic" evidence="14">
    <location>
        <begin position="706"/>
        <end position="864"/>
    </location>
</feature>
<keyword evidence="7" id="KW-0378">Hydrolase</keyword>
<dbReference type="Pfam" id="PF17921">
    <property type="entry name" value="Integrase_H2C2"/>
    <property type="match status" value="1"/>
</dbReference>
<dbReference type="SUPFAM" id="SSF53098">
    <property type="entry name" value="Ribonuclease H-like"/>
    <property type="match status" value="1"/>
</dbReference>
<dbReference type="InterPro" id="IPR054465">
    <property type="entry name" value="Integrase_p58-like_C"/>
</dbReference>
<evidence type="ECO:0000256" key="6">
    <source>
        <dbReference type="ARBA" id="ARBA00022759"/>
    </source>
</evidence>
<dbReference type="CDD" id="cd09274">
    <property type="entry name" value="RNase_HI_RT_Ty3"/>
    <property type="match status" value="1"/>
</dbReference>
<accession>A0ABD1JBY2</accession>
<dbReference type="InterPro" id="IPR001584">
    <property type="entry name" value="Integrase_cat-core"/>
</dbReference>
<evidence type="ECO:0000313" key="16">
    <source>
        <dbReference type="Proteomes" id="UP001591681"/>
    </source>
</evidence>
<dbReference type="EMBL" id="JBHFQA010000017">
    <property type="protein sequence ID" value="KAL2084664.1"/>
    <property type="molecule type" value="Genomic_DNA"/>
</dbReference>
<dbReference type="InterPro" id="IPR001995">
    <property type="entry name" value="Peptidase_A2_cat"/>
</dbReference>
<dbReference type="Gene3D" id="3.10.10.10">
    <property type="entry name" value="HIV Type 1 Reverse Transcriptase, subunit A, domain 1"/>
    <property type="match status" value="1"/>
</dbReference>
<evidence type="ECO:0000256" key="7">
    <source>
        <dbReference type="ARBA" id="ARBA00022801"/>
    </source>
</evidence>
<keyword evidence="5" id="KW-0540">Nuclease</keyword>
<dbReference type="Pfam" id="PF17917">
    <property type="entry name" value="RT_RNaseH"/>
    <property type="match status" value="1"/>
</dbReference>
<dbReference type="Gene3D" id="3.30.420.10">
    <property type="entry name" value="Ribonuclease H-like superfamily/Ribonuclease H"/>
    <property type="match status" value="1"/>
</dbReference>
<dbReference type="GO" id="GO:0003964">
    <property type="term" value="F:RNA-directed DNA polymerase activity"/>
    <property type="evidence" value="ECO:0007669"/>
    <property type="project" value="UniProtKB-KW"/>
</dbReference>
<evidence type="ECO:0000259" key="14">
    <source>
        <dbReference type="PROSITE" id="PS50994"/>
    </source>
</evidence>
<dbReference type="SUPFAM" id="SSF47353">
    <property type="entry name" value="Retrovirus capsid dimerization domain-like"/>
    <property type="match status" value="1"/>
</dbReference>
<dbReference type="InterPro" id="IPR003309">
    <property type="entry name" value="SCAN_dom"/>
</dbReference>
<feature type="domain" description="Reverse transcriptase" evidence="13">
    <location>
        <begin position="1105"/>
        <end position="1282"/>
    </location>
</feature>
<keyword evidence="3" id="KW-0808">Transferase</keyword>
<dbReference type="InterPro" id="IPR043128">
    <property type="entry name" value="Rev_trsase/Diguanyl_cyclase"/>
</dbReference>